<evidence type="ECO:0000313" key="6">
    <source>
        <dbReference type="Proteomes" id="UP000306196"/>
    </source>
</evidence>
<dbReference type="CDD" id="cd06454">
    <property type="entry name" value="KBL_like"/>
    <property type="match status" value="1"/>
</dbReference>
<feature type="domain" description="Aminotransferase class I/classII large" evidence="4">
    <location>
        <begin position="50"/>
        <end position="390"/>
    </location>
</feature>
<keyword evidence="2" id="KW-0808">Transferase</keyword>
<protein>
    <submittedName>
        <fullName evidence="5">8-amino-7-oxononanoate synthase</fullName>
    </submittedName>
</protein>
<evidence type="ECO:0000259" key="4">
    <source>
        <dbReference type="Pfam" id="PF00155"/>
    </source>
</evidence>
<dbReference type="InterPro" id="IPR015421">
    <property type="entry name" value="PyrdxlP-dep_Trfase_major"/>
</dbReference>
<dbReference type="SUPFAM" id="SSF53383">
    <property type="entry name" value="PLP-dependent transferases"/>
    <property type="match status" value="1"/>
</dbReference>
<comment type="caution">
    <text evidence="5">The sequence shown here is derived from an EMBL/GenBank/DDBJ whole genome shotgun (WGS) entry which is preliminary data.</text>
</comment>
<evidence type="ECO:0000313" key="5">
    <source>
        <dbReference type="EMBL" id="TLD72305.1"/>
    </source>
</evidence>
<evidence type="ECO:0000256" key="2">
    <source>
        <dbReference type="ARBA" id="ARBA00022679"/>
    </source>
</evidence>
<dbReference type="InterPro" id="IPR015422">
    <property type="entry name" value="PyrdxlP-dep_Trfase_small"/>
</dbReference>
<comment type="cofactor">
    <cofactor evidence="1">
        <name>pyridoxal 5'-phosphate</name>
        <dbReference type="ChEBI" id="CHEBI:597326"/>
    </cofactor>
</comment>
<dbReference type="Gene3D" id="3.40.640.10">
    <property type="entry name" value="Type I PLP-dependent aspartate aminotransferase-like (Major domain)"/>
    <property type="match status" value="1"/>
</dbReference>
<dbReference type="GO" id="GO:0009102">
    <property type="term" value="P:biotin biosynthetic process"/>
    <property type="evidence" value="ECO:0007669"/>
    <property type="project" value="TreeGrafter"/>
</dbReference>
<dbReference type="InterPro" id="IPR050087">
    <property type="entry name" value="AON_synthase_class-II"/>
</dbReference>
<reference evidence="5 6" key="1">
    <citation type="submission" date="2019-05" db="EMBL/GenBank/DDBJ databases">
        <title>Verrucobacter flavum gen. nov., sp. nov. a new member of the family Verrucomicrobiaceae.</title>
        <authorList>
            <person name="Szuroczki S."/>
            <person name="Abbaszade G."/>
            <person name="Szabo A."/>
            <person name="Felfoldi T."/>
            <person name="Schumann P."/>
            <person name="Boka K."/>
            <person name="Keki Z."/>
            <person name="Toumi M."/>
            <person name="Toth E."/>
        </authorList>
    </citation>
    <scope>NUCLEOTIDE SEQUENCE [LARGE SCALE GENOMIC DNA]</scope>
    <source>
        <strain evidence="5 6">MG-N-17</strain>
    </source>
</reference>
<dbReference type="PANTHER" id="PTHR13693:SF100">
    <property type="entry name" value="8-AMINO-7-OXONONANOATE SYNTHASE"/>
    <property type="match status" value="1"/>
</dbReference>
<dbReference type="Proteomes" id="UP000306196">
    <property type="component" value="Unassembled WGS sequence"/>
</dbReference>
<sequence>MLRMSADHLDWVEGGVAAQLGDLDAAGLRRRLRLLQRDSVGLVTLDGGTVVNFSSNDYLGLAVSDQLKQAMVEAVSRHGVGSGASRLVCGNMECHEALEAALAEFKGTEAALSFSTGHAVAVGVLPALCGAGDTIVLDKLSHASLIDGARLSGATLRIFPHNNLEKLERMLVAIRAKNAKGRILVVTESVFSMDGDAAPLAALVELKDRHGAWLLVDEAHAFGILGPQGRGLVAGLRLEKRVELQMGTLSKAAGVSGGYVAASREVIDLLINRARSLIYSTAPPPAVAATAAAAVAMIGGGEGDRRRERLWANRAHLLSLLPELDADLVMAAIVPVMIGGEREAVAAAEQLMEAGFFAPAIRYPTVARSQARLRVTLSALHELVEIEGLVGCLRRHMV</sequence>
<dbReference type="OrthoDB" id="9807157at2"/>
<name>A0A5R8KK39_9BACT</name>
<gene>
    <name evidence="5" type="ORF">FEM03_02830</name>
</gene>
<organism evidence="5 6">
    <name type="scientific">Phragmitibacter flavus</name>
    <dbReference type="NCBI Taxonomy" id="2576071"/>
    <lineage>
        <taxon>Bacteria</taxon>
        <taxon>Pseudomonadati</taxon>
        <taxon>Verrucomicrobiota</taxon>
        <taxon>Verrucomicrobiia</taxon>
        <taxon>Verrucomicrobiales</taxon>
        <taxon>Verrucomicrobiaceae</taxon>
        <taxon>Phragmitibacter</taxon>
    </lineage>
</organism>
<evidence type="ECO:0000256" key="1">
    <source>
        <dbReference type="ARBA" id="ARBA00001933"/>
    </source>
</evidence>
<dbReference type="PANTHER" id="PTHR13693">
    <property type="entry name" value="CLASS II AMINOTRANSFERASE/8-AMINO-7-OXONONANOATE SYNTHASE"/>
    <property type="match status" value="1"/>
</dbReference>
<accession>A0A5R8KK39</accession>
<dbReference type="EMBL" id="VAUV01000002">
    <property type="protein sequence ID" value="TLD72305.1"/>
    <property type="molecule type" value="Genomic_DNA"/>
</dbReference>
<keyword evidence="3" id="KW-0663">Pyridoxal phosphate</keyword>
<dbReference type="Pfam" id="PF00155">
    <property type="entry name" value="Aminotran_1_2"/>
    <property type="match status" value="1"/>
</dbReference>
<dbReference type="AlphaFoldDB" id="A0A5R8KK39"/>
<dbReference type="InterPro" id="IPR015424">
    <property type="entry name" value="PyrdxlP-dep_Trfase"/>
</dbReference>
<dbReference type="GO" id="GO:0008710">
    <property type="term" value="F:8-amino-7-oxononanoate synthase activity"/>
    <property type="evidence" value="ECO:0007669"/>
    <property type="project" value="TreeGrafter"/>
</dbReference>
<dbReference type="GO" id="GO:0030170">
    <property type="term" value="F:pyridoxal phosphate binding"/>
    <property type="evidence" value="ECO:0007669"/>
    <property type="project" value="InterPro"/>
</dbReference>
<dbReference type="InterPro" id="IPR004839">
    <property type="entry name" value="Aminotransferase_I/II_large"/>
</dbReference>
<dbReference type="Gene3D" id="3.90.1150.10">
    <property type="entry name" value="Aspartate Aminotransferase, domain 1"/>
    <property type="match status" value="1"/>
</dbReference>
<proteinExistence type="predicted"/>
<keyword evidence="6" id="KW-1185">Reference proteome</keyword>
<evidence type="ECO:0000256" key="3">
    <source>
        <dbReference type="ARBA" id="ARBA00022898"/>
    </source>
</evidence>